<dbReference type="GO" id="GO:0004069">
    <property type="term" value="F:L-aspartate:2-oxoglutarate aminotransferase activity"/>
    <property type="evidence" value="ECO:0007669"/>
    <property type="project" value="InterPro"/>
</dbReference>
<dbReference type="InterPro" id="IPR015422">
    <property type="entry name" value="PyrdxlP-dep_Trfase_small"/>
</dbReference>
<organism evidence="1">
    <name type="scientific">uncultured Anaerotruncus sp</name>
    <dbReference type="NCBI Taxonomy" id="905011"/>
    <lineage>
        <taxon>Bacteria</taxon>
        <taxon>Bacillati</taxon>
        <taxon>Bacillota</taxon>
        <taxon>Clostridia</taxon>
        <taxon>Eubacteriales</taxon>
        <taxon>Oscillospiraceae</taxon>
        <taxon>Anaerotruncus</taxon>
        <taxon>environmental samples</taxon>
    </lineage>
</organism>
<keyword evidence="1" id="KW-0808">Transferase</keyword>
<dbReference type="InterPro" id="IPR015424">
    <property type="entry name" value="PyrdxlP-dep_Trfase"/>
</dbReference>
<dbReference type="PANTHER" id="PTHR43799">
    <property type="entry name" value="AMINOTRANSFERASE, PUTATIVE-RELATED"/>
    <property type="match status" value="1"/>
</dbReference>
<dbReference type="AlphaFoldDB" id="A0A1C6GUI4"/>
<sequence length="433" mass="48777">MAQPYSALSTEEIKGKLEKFYQLYKIYQGEDLKLDMSRGKPCTQQLDLSMGMYKVLEDTRDFFSEDGFDCRNYGILDGVPEAKRLFGELMGVPEEQLFIGGNSSLNLMYDALAKFMLLGNARSERPWCREEKVKFICPVPGYDRHFGICEELGIEMINVDMLPDGPDMDAVEALVAQDASIKGMWSVPMYSNPEGTTYSAETVRRLAAMKPAAPDFVLMWDNAYMVHHLEKERRDSLPNILDVCAEYGSEDMPLVFTSTSKISLPGSGLAIMAGSRRTMAYMKKRILAQTIGPDKINQLRHVRFFKDVDGIMAHMEKHAAIIRPKFELVDTMLHRHLDGREIGRWSKPYGGYFISFFTLDGCAKRVEQLCGDCGVKLTAVGATYPYGKDPHDANIRIAPTYPSLEELQKAMEIFCLAVKIASLEQAARERLAA</sequence>
<dbReference type="Gene3D" id="3.40.640.10">
    <property type="entry name" value="Type I PLP-dependent aspartate aminotransferase-like (Major domain)"/>
    <property type="match status" value="1"/>
</dbReference>
<evidence type="ECO:0000313" key="1">
    <source>
        <dbReference type="EMBL" id="SCJ48969.1"/>
    </source>
</evidence>
<protein>
    <submittedName>
        <fullName evidence="1">Putative aminotransferase MSMEG_6286</fullName>
    </submittedName>
</protein>
<proteinExistence type="predicted"/>
<dbReference type="Pfam" id="PF12897">
    <property type="entry name" value="Asp_aminotransf"/>
    <property type="match status" value="1"/>
</dbReference>
<accession>A0A1C6GUI4</accession>
<dbReference type="Gene3D" id="3.90.1150.10">
    <property type="entry name" value="Aspartate Aminotransferase, domain 1"/>
    <property type="match status" value="1"/>
</dbReference>
<dbReference type="InterPro" id="IPR015421">
    <property type="entry name" value="PyrdxlP-dep_Trfase_major"/>
</dbReference>
<dbReference type="EMBL" id="FMHG01000001">
    <property type="protein sequence ID" value="SCJ48969.1"/>
    <property type="molecule type" value="Genomic_DNA"/>
</dbReference>
<reference evidence="1" key="1">
    <citation type="submission" date="2015-09" db="EMBL/GenBank/DDBJ databases">
        <authorList>
            <consortium name="Pathogen Informatics"/>
        </authorList>
    </citation>
    <scope>NUCLEOTIDE SEQUENCE</scope>
    <source>
        <strain evidence="1">2789STDY5834896</strain>
    </source>
</reference>
<dbReference type="InterPro" id="IPR024551">
    <property type="entry name" value="AspAT_Ic"/>
</dbReference>
<gene>
    <name evidence="1" type="ORF">SAMEA3545359_00547</name>
</gene>
<name>A0A1C6GUI4_9FIRM</name>
<dbReference type="PANTHER" id="PTHR43799:SF1">
    <property type="entry name" value="ASPARTATE AMINOTRANSFERASE"/>
    <property type="match status" value="1"/>
</dbReference>
<keyword evidence="1" id="KW-0032">Aminotransferase</keyword>
<dbReference type="SUPFAM" id="SSF53383">
    <property type="entry name" value="PLP-dependent transferases"/>
    <property type="match status" value="1"/>
</dbReference>